<dbReference type="EMBL" id="CP080095">
    <property type="protein sequence ID" value="QYD70381.1"/>
    <property type="molecule type" value="Genomic_DNA"/>
</dbReference>
<organism evidence="1 2">
    <name type="scientific">Paraburkholderia edwinii</name>
    <dbReference type="NCBI Taxonomy" id="2861782"/>
    <lineage>
        <taxon>Bacteria</taxon>
        <taxon>Pseudomonadati</taxon>
        <taxon>Pseudomonadota</taxon>
        <taxon>Betaproteobacteria</taxon>
        <taxon>Burkholderiales</taxon>
        <taxon>Burkholderiaceae</taxon>
        <taxon>Paraburkholderia</taxon>
    </lineage>
</organism>
<dbReference type="Proteomes" id="UP000826462">
    <property type="component" value="Chromosome 1"/>
</dbReference>
<reference evidence="1 2" key="1">
    <citation type="submission" date="2021-07" db="EMBL/GenBank/DDBJ databases">
        <title>Paraburkholderia edwinii protects Aspergillus sp. from phenazines by acting as a toxin sponge.</title>
        <authorList>
            <person name="Dahlstrom K.M."/>
            <person name="Newman D.K."/>
        </authorList>
    </citation>
    <scope>NUCLEOTIDE SEQUENCE [LARGE SCALE GENOMIC DNA]</scope>
    <source>
        <strain evidence="1 2">Pe01</strain>
    </source>
</reference>
<proteinExistence type="predicted"/>
<sequence>MQRLAFFTARKFEGNIRKFSGKIGAQWLQVGTGVALVDASASRVHPRDGRRNAN</sequence>
<accession>A0ABX8UP43</accession>
<gene>
    <name evidence="1" type="ORF">KZJ38_08870</name>
</gene>
<evidence type="ECO:0000313" key="1">
    <source>
        <dbReference type="EMBL" id="QYD70381.1"/>
    </source>
</evidence>
<evidence type="ECO:0000313" key="2">
    <source>
        <dbReference type="Proteomes" id="UP000826462"/>
    </source>
</evidence>
<keyword evidence="2" id="KW-1185">Reference proteome</keyword>
<protein>
    <submittedName>
        <fullName evidence="1">Uncharacterized protein</fullName>
    </submittedName>
</protein>
<name>A0ABX8UP43_9BURK</name>
<dbReference type="RefSeq" id="WP_219799695.1">
    <property type="nucleotide sequence ID" value="NZ_CP080095.1"/>
</dbReference>